<protein>
    <submittedName>
        <fullName evidence="3">Zf-HC2 domain-containing protein</fullName>
    </submittedName>
</protein>
<feature type="region of interest" description="Disordered" evidence="1">
    <location>
        <begin position="181"/>
        <end position="377"/>
    </location>
</feature>
<feature type="compositionally biased region" description="Basic and acidic residues" evidence="1">
    <location>
        <begin position="473"/>
        <end position="483"/>
    </location>
</feature>
<dbReference type="EMBL" id="JAPNKA010000001">
    <property type="protein sequence ID" value="MCY1079656.1"/>
    <property type="molecule type" value="Genomic_DNA"/>
</dbReference>
<gene>
    <name evidence="3" type="ORF">OV287_34875</name>
</gene>
<evidence type="ECO:0000313" key="4">
    <source>
        <dbReference type="Proteomes" id="UP001207654"/>
    </source>
</evidence>
<dbReference type="Pfam" id="PF13490">
    <property type="entry name" value="zf-HC2"/>
    <property type="match status" value="1"/>
</dbReference>
<comment type="caution">
    <text evidence="3">The sequence shown here is derived from an EMBL/GenBank/DDBJ whole genome shotgun (WGS) entry which is preliminary data.</text>
</comment>
<organism evidence="3 4">
    <name type="scientific">Archangium lansingense</name>
    <dbReference type="NCBI Taxonomy" id="2995310"/>
    <lineage>
        <taxon>Bacteria</taxon>
        <taxon>Pseudomonadati</taxon>
        <taxon>Myxococcota</taxon>
        <taxon>Myxococcia</taxon>
        <taxon>Myxococcales</taxon>
        <taxon>Cystobacterineae</taxon>
        <taxon>Archangiaceae</taxon>
        <taxon>Archangium</taxon>
    </lineage>
</organism>
<feature type="region of interest" description="Disordered" evidence="1">
    <location>
        <begin position="454"/>
        <end position="483"/>
    </location>
</feature>
<feature type="compositionally biased region" description="Low complexity" evidence="1">
    <location>
        <begin position="318"/>
        <end position="331"/>
    </location>
</feature>
<evidence type="ECO:0000259" key="2">
    <source>
        <dbReference type="Pfam" id="PF13490"/>
    </source>
</evidence>
<name>A0ABT4AEB1_9BACT</name>
<feature type="compositionally biased region" description="Polar residues" evidence="1">
    <location>
        <begin position="293"/>
        <end position="309"/>
    </location>
</feature>
<dbReference type="RefSeq" id="WP_267538361.1">
    <property type="nucleotide sequence ID" value="NZ_JAPNKA010000001.1"/>
</dbReference>
<feature type="domain" description="Putative zinc-finger" evidence="2">
    <location>
        <begin position="10"/>
        <end position="39"/>
    </location>
</feature>
<feature type="compositionally biased region" description="Basic and acidic residues" evidence="1">
    <location>
        <begin position="235"/>
        <end position="246"/>
    </location>
</feature>
<evidence type="ECO:0000256" key="1">
    <source>
        <dbReference type="SAM" id="MobiDB-lite"/>
    </source>
</evidence>
<dbReference type="Gene3D" id="1.10.10.1320">
    <property type="entry name" value="Anti-sigma factor, zinc-finger domain"/>
    <property type="match status" value="1"/>
</dbReference>
<reference evidence="3 4" key="1">
    <citation type="submission" date="2022-11" db="EMBL/GenBank/DDBJ databases">
        <title>Minimal conservation of predation-associated metabolite biosynthetic gene clusters underscores biosynthetic potential of Myxococcota including descriptions for ten novel species: Archangium lansinium sp. nov., Myxococcus landrumus sp. nov., Nannocystis bai.</title>
        <authorList>
            <person name="Ahearne A."/>
            <person name="Stevens C."/>
            <person name="Phillips K."/>
        </authorList>
    </citation>
    <scope>NUCLEOTIDE SEQUENCE [LARGE SCALE GENOMIC DNA]</scope>
    <source>
        <strain evidence="3 4">MIWBW</strain>
    </source>
</reference>
<proteinExistence type="predicted"/>
<keyword evidence="4" id="KW-1185">Reference proteome</keyword>
<dbReference type="Proteomes" id="UP001207654">
    <property type="component" value="Unassembled WGS sequence"/>
</dbReference>
<feature type="compositionally biased region" description="Basic and acidic residues" evidence="1">
    <location>
        <begin position="353"/>
        <end position="364"/>
    </location>
</feature>
<feature type="compositionally biased region" description="Low complexity" evidence="1">
    <location>
        <begin position="263"/>
        <end position="274"/>
    </location>
</feature>
<dbReference type="InterPro" id="IPR027383">
    <property type="entry name" value="Znf_put"/>
</dbReference>
<accession>A0ABT4AEB1</accession>
<sequence>MKTQGAHAHEDRLLDFAYGELPPTEAQIVEQHVHGCSRCSEALDGIRGVRASMSRLPLEPASDAGLESLLAYAQQSARRAAAGPEPAPRWWRRLLAPALGVAALSVFGVVVVQVNREVDLSPAALTLKQEAPREKAPGRGAKPVMAEAAPASAEPVPMPVPATAPVPADIGKVHAQMDEEIRAAVPTKPMPKAPSKKGIRLREDWSNIGAGSAGGFPDKNVAYSDDEAGASEGMATKESKSKRDAIGGKSLPAVSTASRAEPASDALAGADLAAEYGSPAEPQVAQSAPPEPQQTVRGSASRPSASMASKDSAEDDAYAQGAPGRAQAANAAPPPPPAAQYQPAPATSGPVARAEKPESKKSEAEQMSTERPVQRRTLSAAELMKQADVANRSGDWAQEVTFLRAALSAGVRGSQQVEVLSRLCEAEFALGRRQIAIGVCREVVAVAPGSSAARKAQSLLDDEFQSPAGEADSDAKDASPAKK</sequence>
<dbReference type="InterPro" id="IPR041916">
    <property type="entry name" value="Anti_sigma_zinc_sf"/>
</dbReference>
<evidence type="ECO:0000313" key="3">
    <source>
        <dbReference type="EMBL" id="MCY1079656.1"/>
    </source>
</evidence>